<dbReference type="EMBL" id="UXSR01005795">
    <property type="protein sequence ID" value="VDD83654.1"/>
    <property type="molecule type" value="Genomic_DNA"/>
</dbReference>
<dbReference type="Proteomes" id="UP000267029">
    <property type="component" value="Unassembled WGS sequence"/>
</dbReference>
<evidence type="ECO:0000313" key="3">
    <source>
        <dbReference type="WBParaSite" id="MCOS_0000965601-mRNA-1"/>
    </source>
</evidence>
<protein>
    <submittedName>
        <fullName evidence="1 3">Uncharacterized protein</fullName>
    </submittedName>
</protein>
<dbReference type="AlphaFoldDB" id="A0A0R3UP89"/>
<dbReference type="WBParaSite" id="MCOS_0000965601-mRNA-1">
    <property type="protein sequence ID" value="MCOS_0000965601-mRNA-1"/>
    <property type="gene ID" value="MCOS_0000965601"/>
</dbReference>
<accession>A0A0R3UP89</accession>
<reference evidence="3" key="1">
    <citation type="submission" date="2017-02" db="UniProtKB">
        <authorList>
            <consortium name="WormBaseParasite"/>
        </authorList>
    </citation>
    <scope>IDENTIFICATION</scope>
</reference>
<proteinExistence type="predicted"/>
<keyword evidence="2" id="KW-1185">Reference proteome</keyword>
<evidence type="ECO:0000313" key="2">
    <source>
        <dbReference type="Proteomes" id="UP000267029"/>
    </source>
</evidence>
<organism evidence="3">
    <name type="scientific">Mesocestoides corti</name>
    <name type="common">Flatworm</name>
    <dbReference type="NCBI Taxonomy" id="53468"/>
    <lineage>
        <taxon>Eukaryota</taxon>
        <taxon>Metazoa</taxon>
        <taxon>Spiralia</taxon>
        <taxon>Lophotrochozoa</taxon>
        <taxon>Platyhelminthes</taxon>
        <taxon>Cestoda</taxon>
        <taxon>Eucestoda</taxon>
        <taxon>Cyclophyllidea</taxon>
        <taxon>Mesocestoididae</taxon>
        <taxon>Mesocestoides</taxon>
    </lineage>
</organism>
<gene>
    <name evidence="1" type="ORF">MCOS_LOCUS9657</name>
</gene>
<sequence>MEPTIKCVHAWFTLCAMQIREEGGGSCPLCDPSPLPFSGTHGEGIEDEATTTTKTTSRDSTATENRSFCLCGRCGICRFGYIRISYERGCIREADMPIQHLDAIKKAPNSNSDLWNRLRERESAIVVGCVSNPSHNTKARYIAFTGTTVPLLNRGSLCWTQKFSRNSLGYLRGLGDVQEIEITLQAQRTISNRNGCCEEPQPRRFEFPDAPDELVGDQHACARCENVPVYSPFPPSRRCRNHSQDRVLPSAWVAAYPNTNFLTLSARLPPSVGHKVSLPLSPLHSLRTLLRAITTLYGTLPAQRDAILTTT</sequence>
<evidence type="ECO:0000313" key="1">
    <source>
        <dbReference type="EMBL" id="VDD83654.1"/>
    </source>
</evidence>
<name>A0A0R3UP89_MESCO</name>
<reference evidence="1 2" key="2">
    <citation type="submission" date="2018-10" db="EMBL/GenBank/DDBJ databases">
        <authorList>
            <consortium name="Pathogen Informatics"/>
        </authorList>
    </citation>
    <scope>NUCLEOTIDE SEQUENCE [LARGE SCALE GENOMIC DNA]</scope>
</reference>